<keyword evidence="4" id="KW-0143">Chaperone</keyword>
<accession>A0A4R5KFL5</accession>
<keyword evidence="9" id="KW-1185">Reference proteome</keyword>
<comment type="function">
    <text evidence="5">May act as an export chaperone for the filament capping protein FliD.</text>
</comment>
<keyword evidence="2" id="KW-0963">Cytoplasm</keyword>
<reference evidence="8 9" key="1">
    <citation type="submission" date="2019-03" db="EMBL/GenBank/DDBJ databases">
        <title>This is whole genome sequence of Paenibacillus sp MS74 strain.</title>
        <authorList>
            <person name="Trinh H.N."/>
        </authorList>
    </citation>
    <scope>NUCLEOTIDE SEQUENCE [LARGE SCALE GENOMIC DNA]</scope>
    <source>
        <strain evidence="8 9">MS74</strain>
    </source>
</reference>
<evidence type="ECO:0000256" key="5">
    <source>
        <dbReference type="ARBA" id="ARBA00093765"/>
    </source>
</evidence>
<evidence type="ECO:0000256" key="6">
    <source>
        <dbReference type="ARBA" id="ARBA00093785"/>
    </source>
</evidence>
<dbReference type="AlphaFoldDB" id="A0A4R5KFL5"/>
<evidence type="ECO:0000256" key="3">
    <source>
        <dbReference type="ARBA" id="ARBA00022795"/>
    </source>
</evidence>
<dbReference type="OrthoDB" id="2665869at2"/>
<dbReference type="Pfam" id="PF05400">
    <property type="entry name" value="FliT"/>
    <property type="match status" value="1"/>
</dbReference>
<dbReference type="InterPro" id="IPR008622">
    <property type="entry name" value="FliT"/>
</dbReference>
<comment type="subcellular location">
    <subcellularLocation>
        <location evidence="1">Cytoplasm</location>
        <location evidence="1">Cytosol</location>
    </subcellularLocation>
</comment>
<proteinExistence type="inferred from homology"/>
<comment type="caution">
    <text evidence="8">The sequence shown here is derived from an EMBL/GenBank/DDBJ whole genome shotgun (WGS) entry which is preliminary data.</text>
</comment>
<name>A0A4R5KFL5_9BACL</name>
<dbReference type="Proteomes" id="UP000295636">
    <property type="component" value="Unassembled WGS sequence"/>
</dbReference>
<evidence type="ECO:0000256" key="1">
    <source>
        <dbReference type="ARBA" id="ARBA00004514"/>
    </source>
</evidence>
<evidence type="ECO:0000313" key="9">
    <source>
        <dbReference type="Proteomes" id="UP000295636"/>
    </source>
</evidence>
<comment type="similarity">
    <text evidence="6">Belongs to the bacillales FliT family.</text>
</comment>
<dbReference type="RefSeq" id="WP_133233883.1">
    <property type="nucleotide sequence ID" value="NZ_SMRT01000016.1"/>
</dbReference>
<sequence length="113" mass="13596">MDRLITELEELTRQGLEQIEQMTYESVVEFIERRSRIIDDLANLNADKSEKLFFLERVNRVIGYDPVFIQRMNELKEEARIHLAKLETGRVQRNAYDYESVYETESLFFDKKK</sequence>
<evidence type="ECO:0000313" key="8">
    <source>
        <dbReference type="EMBL" id="TDF93485.1"/>
    </source>
</evidence>
<gene>
    <name evidence="8" type="ORF">E1757_26490</name>
</gene>
<dbReference type="EMBL" id="SMRT01000016">
    <property type="protein sequence ID" value="TDF93485.1"/>
    <property type="molecule type" value="Genomic_DNA"/>
</dbReference>
<keyword evidence="3" id="KW-1005">Bacterial flagellum biogenesis</keyword>
<evidence type="ECO:0000256" key="7">
    <source>
        <dbReference type="ARBA" id="ARBA00093797"/>
    </source>
</evidence>
<evidence type="ECO:0000256" key="2">
    <source>
        <dbReference type="ARBA" id="ARBA00022490"/>
    </source>
</evidence>
<evidence type="ECO:0000256" key="4">
    <source>
        <dbReference type="ARBA" id="ARBA00023186"/>
    </source>
</evidence>
<organism evidence="8 9">
    <name type="scientific">Paenibacillus piri</name>
    <dbReference type="NCBI Taxonomy" id="2547395"/>
    <lineage>
        <taxon>Bacteria</taxon>
        <taxon>Bacillati</taxon>
        <taxon>Bacillota</taxon>
        <taxon>Bacilli</taxon>
        <taxon>Bacillales</taxon>
        <taxon>Paenibacillaceae</taxon>
        <taxon>Paenibacillus</taxon>
    </lineage>
</organism>
<protein>
    <recommendedName>
        <fullName evidence="7">Flagellar protein FliT</fullName>
    </recommendedName>
</protein>